<dbReference type="Pfam" id="PF07648">
    <property type="entry name" value="Kazal_2"/>
    <property type="match status" value="1"/>
</dbReference>
<accession>A0A4Q0Q6J0</accession>
<dbReference type="Proteomes" id="UP000290174">
    <property type="component" value="Unassembled WGS sequence"/>
</dbReference>
<dbReference type="Gene3D" id="3.30.60.30">
    <property type="match status" value="1"/>
</dbReference>
<name>A0A4Q0Q6J0_9BRAD</name>
<dbReference type="SMART" id="SM00280">
    <property type="entry name" value="KAZAL"/>
    <property type="match status" value="1"/>
</dbReference>
<dbReference type="AlphaFoldDB" id="A0A4Q0Q6J0"/>
<evidence type="ECO:0000256" key="1">
    <source>
        <dbReference type="SAM" id="SignalP"/>
    </source>
</evidence>
<feature type="chain" id="PRO_5020200883" evidence="1">
    <location>
        <begin position="23"/>
        <end position="108"/>
    </location>
</feature>
<proteinExistence type="predicted"/>
<feature type="signal peptide" evidence="1">
    <location>
        <begin position="1"/>
        <end position="22"/>
    </location>
</feature>
<evidence type="ECO:0000313" key="4">
    <source>
        <dbReference type="Proteomes" id="UP000290174"/>
    </source>
</evidence>
<organism evidence="3 4">
    <name type="scientific">Bradyrhizobium zhanjiangense</name>
    <dbReference type="NCBI Taxonomy" id="1325107"/>
    <lineage>
        <taxon>Bacteria</taxon>
        <taxon>Pseudomonadati</taxon>
        <taxon>Pseudomonadota</taxon>
        <taxon>Alphaproteobacteria</taxon>
        <taxon>Hyphomicrobiales</taxon>
        <taxon>Nitrobacteraceae</taxon>
        <taxon>Bradyrhizobium</taxon>
    </lineage>
</organism>
<dbReference type="PROSITE" id="PS51465">
    <property type="entry name" value="KAZAL_2"/>
    <property type="match status" value="1"/>
</dbReference>
<feature type="domain" description="Kazal-like" evidence="2">
    <location>
        <begin position="63"/>
        <end position="108"/>
    </location>
</feature>
<dbReference type="EMBL" id="RKMK01000066">
    <property type="protein sequence ID" value="RXG84822.1"/>
    <property type="molecule type" value="Genomic_DNA"/>
</dbReference>
<dbReference type="RefSeq" id="WP_128957188.1">
    <property type="nucleotide sequence ID" value="NZ_RKMK01000066.1"/>
</dbReference>
<dbReference type="InterPro" id="IPR002350">
    <property type="entry name" value="Kazal_dom"/>
</dbReference>
<gene>
    <name evidence="3" type="ORF">EAS61_37805</name>
</gene>
<reference evidence="3 4" key="1">
    <citation type="submission" date="2018-11" db="EMBL/GenBank/DDBJ databases">
        <title>Bradyrhizobium sp. nov., isolated from effective nodules of peanut in China.</title>
        <authorList>
            <person name="Li Y."/>
        </authorList>
    </citation>
    <scope>NUCLEOTIDE SEQUENCE [LARGE SCALE GENOMIC DNA]</scope>
    <source>
        <strain evidence="3 4">CCBAU 51770</strain>
    </source>
</reference>
<dbReference type="SUPFAM" id="SSF100895">
    <property type="entry name" value="Kazal-type serine protease inhibitors"/>
    <property type="match status" value="1"/>
</dbReference>
<keyword evidence="1" id="KW-0732">Signal</keyword>
<protein>
    <submittedName>
        <fullName evidence="3">Kazal domain-containing protein</fullName>
    </submittedName>
</protein>
<evidence type="ECO:0000259" key="2">
    <source>
        <dbReference type="PROSITE" id="PS51465"/>
    </source>
</evidence>
<sequence length="108" mass="11589">MRKRVLIGAIFTLSTFFPSIEAAQAAKVGQMCGGFAGVKCDEGLWCDPQPGKCGVVDAVGKCIKVPEVCTATKKKDYRPVCGCDNNTYSNNCVRQSKMVALKHLGPCK</sequence>
<dbReference type="InterPro" id="IPR036058">
    <property type="entry name" value="Kazal_dom_sf"/>
</dbReference>
<comment type="caution">
    <text evidence="3">The sequence shown here is derived from an EMBL/GenBank/DDBJ whole genome shotgun (WGS) entry which is preliminary data.</text>
</comment>
<evidence type="ECO:0000313" key="3">
    <source>
        <dbReference type="EMBL" id="RXG84822.1"/>
    </source>
</evidence>